<reference evidence="2" key="1">
    <citation type="submission" date="2021-01" db="EMBL/GenBank/DDBJ databases">
        <title>Whole genome shotgun sequence of Acrocarpospora phusangensis NBRC 108782.</title>
        <authorList>
            <person name="Komaki H."/>
            <person name="Tamura T."/>
        </authorList>
    </citation>
    <scope>NUCLEOTIDE SEQUENCE</scope>
    <source>
        <strain evidence="2">NBRC 108782</strain>
    </source>
</reference>
<sequence length="283" mass="31369">MFHGTPGGRLGPLPRDSLLYRLGIRLITYDRPGYGKSTRREGRRVADCVADVETIAAYLDIKRFAVVGRSGGGPHALACAALLPDRVSSVAAIVSLAPHDADGLDWYQDMSASNQLKYKVASTDGREVVEERLTPEAMRIAEHPWKLIDSLYAEMPLADRRVLRDGALRTVIEKSYVEAVQQQAAGWADDVMAFVQPWGFEVSTIDCPTMLWHGMDDVFSPLTHTNWLKQRIRNSVVRREPRAAHFHALDALPDLLLWLTADGPEFASPPTYATSPLMAGSHH</sequence>
<gene>
    <name evidence="2" type="ORF">Aph01nite_62570</name>
</gene>
<organism evidence="2 3">
    <name type="scientific">Acrocarpospora phusangensis</name>
    <dbReference type="NCBI Taxonomy" id="1070424"/>
    <lineage>
        <taxon>Bacteria</taxon>
        <taxon>Bacillati</taxon>
        <taxon>Actinomycetota</taxon>
        <taxon>Actinomycetes</taxon>
        <taxon>Streptosporangiales</taxon>
        <taxon>Streptosporangiaceae</taxon>
        <taxon>Acrocarpospora</taxon>
    </lineage>
</organism>
<proteinExistence type="predicted"/>
<dbReference type="Proteomes" id="UP000640052">
    <property type="component" value="Unassembled WGS sequence"/>
</dbReference>
<dbReference type="InterPro" id="IPR050471">
    <property type="entry name" value="AB_hydrolase"/>
</dbReference>
<dbReference type="InterPro" id="IPR029058">
    <property type="entry name" value="AB_hydrolase_fold"/>
</dbReference>
<feature type="domain" description="AB hydrolase-1" evidence="1">
    <location>
        <begin position="1"/>
        <end position="247"/>
    </location>
</feature>
<accession>A0A919URE5</accession>
<protein>
    <submittedName>
        <fullName evidence="2">Alpha/beta hydrolase</fullName>
    </submittedName>
</protein>
<keyword evidence="2" id="KW-0378">Hydrolase</keyword>
<name>A0A919URE5_9ACTN</name>
<dbReference type="AlphaFoldDB" id="A0A919URE5"/>
<comment type="caution">
    <text evidence="2">The sequence shown here is derived from an EMBL/GenBank/DDBJ whole genome shotgun (WGS) entry which is preliminary data.</text>
</comment>
<keyword evidence="3" id="KW-1185">Reference proteome</keyword>
<dbReference type="PRINTS" id="PR00111">
    <property type="entry name" value="ABHYDROLASE"/>
</dbReference>
<dbReference type="InterPro" id="IPR000073">
    <property type="entry name" value="AB_hydrolase_1"/>
</dbReference>
<evidence type="ECO:0000259" key="1">
    <source>
        <dbReference type="Pfam" id="PF00561"/>
    </source>
</evidence>
<evidence type="ECO:0000313" key="3">
    <source>
        <dbReference type="Proteomes" id="UP000640052"/>
    </source>
</evidence>
<dbReference type="EMBL" id="BOOA01000067">
    <property type="protein sequence ID" value="GIH27947.1"/>
    <property type="molecule type" value="Genomic_DNA"/>
</dbReference>
<dbReference type="GO" id="GO:0016787">
    <property type="term" value="F:hydrolase activity"/>
    <property type="evidence" value="ECO:0007669"/>
    <property type="project" value="UniProtKB-KW"/>
</dbReference>
<dbReference type="Pfam" id="PF00561">
    <property type="entry name" value="Abhydrolase_1"/>
    <property type="match status" value="1"/>
</dbReference>
<dbReference type="SUPFAM" id="SSF53474">
    <property type="entry name" value="alpha/beta-Hydrolases"/>
    <property type="match status" value="1"/>
</dbReference>
<dbReference type="PANTHER" id="PTHR43433:SF5">
    <property type="entry name" value="AB HYDROLASE-1 DOMAIN-CONTAINING PROTEIN"/>
    <property type="match status" value="1"/>
</dbReference>
<dbReference type="PANTHER" id="PTHR43433">
    <property type="entry name" value="HYDROLASE, ALPHA/BETA FOLD FAMILY PROTEIN"/>
    <property type="match status" value="1"/>
</dbReference>
<evidence type="ECO:0000313" key="2">
    <source>
        <dbReference type="EMBL" id="GIH27947.1"/>
    </source>
</evidence>
<dbReference type="Gene3D" id="3.40.50.1820">
    <property type="entry name" value="alpha/beta hydrolase"/>
    <property type="match status" value="1"/>
</dbReference>